<proteinExistence type="predicted"/>
<reference evidence="1" key="1">
    <citation type="submission" date="2018-05" db="EMBL/GenBank/DDBJ databases">
        <authorList>
            <person name="Lanie J.A."/>
            <person name="Ng W.-L."/>
            <person name="Kazmierczak K.M."/>
            <person name="Andrzejewski T.M."/>
            <person name="Davidsen T.M."/>
            <person name="Wayne K.J."/>
            <person name="Tettelin H."/>
            <person name="Glass J.I."/>
            <person name="Rusch D."/>
            <person name="Podicherti R."/>
            <person name="Tsui H.-C.T."/>
            <person name="Winkler M.E."/>
        </authorList>
    </citation>
    <scope>NUCLEOTIDE SEQUENCE</scope>
</reference>
<accession>A0A382TPV4</accession>
<sequence length="207" mass="24160">MKYSNSTHILLKLILFCLLIVIHPANAEQKNNSQFQRIQKQARKEVFTDECVGDWKKLWFLDGVKAKVSNSDEAMTIDTTNGYAVLWTKQSFEGDLRIEYDFRRVDQYNKGVNIIYIQATGDGQNGCDEDISKWSKKRNLAAMSDYFMNMHTYHISYAAYPKDYIRGRRYLPNENKRLKGTELTGSFFNTGLFGDQQWMHITIIKQP</sequence>
<gene>
    <name evidence="1" type="ORF">METZ01_LOCUS376970</name>
</gene>
<feature type="non-terminal residue" evidence="1">
    <location>
        <position position="207"/>
    </location>
</feature>
<name>A0A382TPV4_9ZZZZ</name>
<dbReference type="AlphaFoldDB" id="A0A382TPV4"/>
<organism evidence="1">
    <name type="scientific">marine metagenome</name>
    <dbReference type="NCBI Taxonomy" id="408172"/>
    <lineage>
        <taxon>unclassified sequences</taxon>
        <taxon>metagenomes</taxon>
        <taxon>ecological metagenomes</taxon>
    </lineage>
</organism>
<dbReference type="Gene3D" id="2.60.120.200">
    <property type="match status" value="1"/>
</dbReference>
<evidence type="ECO:0000313" key="1">
    <source>
        <dbReference type="EMBL" id="SVD24116.1"/>
    </source>
</evidence>
<dbReference type="EMBL" id="UINC01138272">
    <property type="protein sequence ID" value="SVD24116.1"/>
    <property type="molecule type" value="Genomic_DNA"/>
</dbReference>
<protein>
    <submittedName>
        <fullName evidence="1">Uncharacterized protein</fullName>
    </submittedName>
</protein>